<keyword evidence="4" id="KW-1185">Reference proteome</keyword>
<organism evidence="2">
    <name type="scientific">Kwoniella pini CBS 10737</name>
    <dbReference type="NCBI Taxonomy" id="1296096"/>
    <lineage>
        <taxon>Eukaryota</taxon>
        <taxon>Fungi</taxon>
        <taxon>Dikarya</taxon>
        <taxon>Basidiomycota</taxon>
        <taxon>Agaricomycotina</taxon>
        <taxon>Tremellomycetes</taxon>
        <taxon>Tremellales</taxon>
        <taxon>Cryptococcaceae</taxon>
        <taxon>Kwoniella</taxon>
    </lineage>
</organism>
<feature type="compositionally biased region" description="Basic and acidic residues" evidence="1">
    <location>
        <begin position="78"/>
        <end position="106"/>
    </location>
</feature>
<evidence type="ECO:0000256" key="1">
    <source>
        <dbReference type="SAM" id="MobiDB-lite"/>
    </source>
</evidence>
<name>A0A1B9I5B4_9TREE</name>
<gene>
    <name evidence="2" type="ORF">I206_02768</name>
    <name evidence="3" type="ORF">I206_102421</name>
</gene>
<dbReference type="KEGG" id="kpin:30171137"/>
<evidence type="ECO:0000313" key="3">
    <source>
        <dbReference type="EMBL" id="WWC68492.1"/>
    </source>
</evidence>
<feature type="compositionally biased region" description="Low complexity" evidence="1">
    <location>
        <begin position="33"/>
        <end position="47"/>
    </location>
</feature>
<dbReference type="Proteomes" id="UP000094020">
    <property type="component" value="Chromosome 3"/>
</dbReference>
<evidence type="ECO:0000313" key="2">
    <source>
        <dbReference type="EMBL" id="OCF50712.1"/>
    </source>
</evidence>
<accession>A0A1B9I5B4</accession>
<dbReference type="EMBL" id="CP144521">
    <property type="protein sequence ID" value="WWC68492.1"/>
    <property type="molecule type" value="Genomic_DNA"/>
</dbReference>
<reference evidence="3" key="4">
    <citation type="submission" date="2024-02" db="EMBL/GenBank/DDBJ databases">
        <title>Comparative genomics of Cryptococcus and Kwoniella reveals pathogenesis evolution and contrasting modes of karyotype evolution via chromosome fusion or intercentromeric recombination.</title>
        <authorList>
            <person name="Coelho M.A."/>
            <person name="David-Palma M."/>
            <person name="Shea T."/>
            <person name="Bowers K."/>
            <person name="McGinley-Smith S."/>
            <person name="Mohammad A.W."/>
            <person name="Gnirke A."/>
            <person name="Yurkov A.M."/>
            <person name="Nowrousian M."/>
            <person name="Sun S."/>
            <person name="Cuomo C.A."/>
            <person name="Heitman J."/>
        </authorList>
    </citation>
    <scope>NUCLEOTIDE SEQUENCE</scope>
    <source>
        <strain evidence="3">CBS 10737</strain>
    </source>
</reference>
<reference evidence="2" key="1">
    <citation type="submission" date="2013-07" db="EMBL/GenBank/DDBJ databases">
        <title>The Genome Sequence of Cryptococcus pinus CBS10737.</title>
        <authorList>
            <consortium name="The Broad Institute Genome Sequencing Platform"/>
            <person name="Cuomo C."/>
            <person name="Litvintseva A."/>
            <person name="Chen Y."/>
            <person name="Heitman J."/>
            <person name="Sun S."/>
            <person name="Springer D."/>
            <person name="Dromer F."/>
            <person name="Young S.K."/>
            <person name="Zeng Q."/>
            <person name="Gargeya S."/>
            <person name="Fitzgerald M."/>
            <person name="Abouelleil A."/>
            <person name="Alvarado L."/>
            <person name="Berlin A.M."/>
            <person name="Chapman S.B."/>
            <person name="Dewar J."/>
            <person name="Goldberg J."/>
            <person name="Griggs A."/>
            <person name="Gujja S."/>
            <person name="Hansen M."/>
            <person name="Howarth C."/>
            <person name="Imamovic A."/>
            <person name="Larimer J."/>
            <person name="McCowan C."/>
            <person name="Murphy C."/>
            <person name="Pearson M."/>
            <person name="Priest M."/>
            <person name="Roberts A."/>
            <person name="Saif S."/>
            <person name="Shea T."/>
            <person name="Sykes S."/>
            <person name="Wortman J."/>
            <person name="Nusbaum C."/>
            <person name="Birren B."/>
        </authorList>
    </citation>
    <scope>NUCLEOTIDE SEQUENCE [LARGE SCALE GENOMIC DNA]</scope>
    <source>
        <strain evidence="2">CBS 10737</strain>
    </source>
</reference>
<sequence length="135" mass="15543">MPSKQHNNSLDVAEAFNLKKRKAQDDQCEAPFRRCSSRSISSQTTTDSDSHQQSEYDKTAHTEKSGILAMSDTDEAGENVKKLRKERDHARKERDDARTGQSEAERCAKKERIERRRLQVELERMRKIVTTALHG</sequence>
<dbReference type="EMBL" id="KI894009">
    <property type="protein sequence ID" value="OCF50712.1"/>
    <property type="molecule type" value="Genomic_DNA"/>
</dbReference>
<dbReference type="GeneID" id="30171137"/>
<dbReference type="AlphaFoldDB" id="A0A1B9I5B4"/>
<feature type="compositionally biased region" description="Basic and acidic residues" evidence="1">
    <location>
        <begin position="48"/>
        <end position="64"/>
    </location>
</feature>
<proteinExistence type="predicted"/>
<feature type="region of interest" description="Disordered" evidence="1">
    <location>
        <begin position="1"/>
        <end position="106"/>
    </location>
</feature>
<reference evidence="3" key="2">
    <citation type="submission" date="2013-07" db="EMBL/GenBank/DDBJ databases">
        <authorList>
            <consortium name="The Broad Institute Genome Sequencing Platform"/>
            <person name="Cuomo C."/>
            <person name="Litvintseva A."/>
            <person name="Chen Y."/>
            <person name="Heitman J."/>
            <person name="Sun S."/>
            <person name="Springer D."/>
            <person name="Dromer F."/>
            <person name="Young S.K."/>
            <person name="Zeng Q."/>
            <person name="Gargeya S."/>
            <person name="Fitzgerald M."/>
            <person name="Abouelleil A."/>
            <person name="Alvarado L."/>
            <person name="Berlin A.M."/>
            <person name="Chapman S.B."/>
            <person name="Dewar J."/>
            <person name="Goldberg J."/>
            <person name="Griggs A."/>
            <person name="Gujja S."/>
            <person name="Hansen M."/>
            <person name="Howarth C."/>
            <person name="Imamovic A."/>
            <person name="Larimer J."/>
            <person name="McCowan C."/>
            <person name="Murphy C."/>
            <person name="Pearson M."/>
            <person name="Priest M."/>
            <person name="Roberts A."/>
            <person name="Saif S."/>
            <person name="Shea T."/>
            <person name="Sykes S."/>
            <person name="Wortman J."/>
            <person name="Nusbaum C."/>
            <person name="Birren B."/>
        </authorList>
    </citation>
    <scope>NUCLEOTIDE SEQUENCE</scope>
    <source>
        <strain evidence="3">CBS 10737</strain>
    </source>
</reference>
<dbReference type="RefSeq" id="XP_019011931.1">
    <property type="nucleotide sequence ID" value="XM_019154528.1"/>
</dbReference>
<protein>
    <submittedName>
        <fullName evidence="2">Uncharacterized protein</fullName>
    </submittedName>
</protein>
<evidence type="ECO:0000313" key="4">
    <source>
        <dbReference type="Proteomes" id="UP000094020"/>
    </source>
</evidence>
<feature type="compositionally biased region" description="Polar residues" evidence="1">
    <location>
        <begin position="1"/>
        <end position="10"/>
    </location>
</feature>
<reference evidence="2" key="3">
    <citation type="submission" date="2016-07" db="EMBL/GenBank/DDBJ databases">
        <title>Evolution of pathogenesis and genome organization in the Tremellales.</title>
        <authorList>
            <person name="Cuomo C."/>
            <person name="Litvintseva A."/>
            <person name="Heitman J."/>
            <person name="Chen Y."/>
            <person name="Sun S."/>
            <person name="Springer D."/>
            <person name="Dromer F."/>
            <person name="Young S."/>
            <person name="Zeng Q."/>
            <person name="Chapman S."/>
            <person name="Gujja S."/>
            <person name="Saif S."/>
            <person name="Birren B."/>
        </authorList>
    </citation>
    <scope>NUCLEOTIDE SEQUENCE</scope>
    <source>
        <strain evidence="2">CBS 10737</strain>
    </source>
</reference>